<protein>
    <submittedName>
        <fullName evidence="1">Uncharacterized protein</fullName>
    </submittedName>
</protein>
<dbReference type="RefSeq" id="WP_248411784.1">
    <property type="nucleotide sequence ID" value="NZ_JALPQF010000002.1"/>
</dbReference>
<keyword evidence="2" id="KW-1185">Reference proteome</keyword>
<sequence length="168" mass="19554">MKQKKLDSHITSGFKTPKDYFSQVEEQILNEVHLKNKIETSGFDLPESYFESLEDRILDRIETKDDAKVISIFNWKKVIYTSAVAASIILMFNLFYSSETITWESIETASIENYIEQEDYTGYELASLLTEDELNKANFIDNQIPESSLENYLIETIEIEDLILEQVQ</sequence>
<comment type="caution">
    <text evidence="1">The sequence shown here is derived from an EMBL/GenBank/DDBJ whole genome shotgun (WGS) entry which is preliminary data.</text>
</comment>
<accession>A0ABT0H4Z9</accession>
<evidence type="ECO:0000313" key="1">
    <source>
        <dbReference type="EMBL" id="MCK8479465.1"/>
    </source>
</evidence>
<dbReference type="Proteomes" id="UP001203687">
    <property type="component" value="Unassembled WGS sequence"/>
</dbReference>
<evidence type="ECO:0000313" key="2">
    <source>
        <dbReference type="Proteomes" id="UP001203687"/>
    </source>
</evidence>
<gene>
    <name evidence="1" type="ORF">MUY34_02470</name>
</gene>
<dbReference type="EMBL" id="JALPQF010000002">
    <property type="protein sequence ID" value="MCK8479465.1"/>
    <property type="molecule type" value="Genomic_DNA"/>
</dbReference>
<organism evidence="1 2">
    <name type="scientific">Psychroserpens algicola</name>
    <dbReference type="NCBI Taxonomy" id="1719034"/>
    <lineage>
        <taxon>Bacteria</taxon>
        <taxon>Pseudomonadati</taxon>
        <taxon>Bacteroidota</taxon>
        <taxon>Flavobacteriia</taxon>
        <taxon>Flavobacteriales</taxon>
        <taxon>Flavobacteriaceae</taxon>
        <taxon>Psychroserpens</taxon>
    </lineage>
</organism>
<name>A0ABT0H4Z9_9FLAO</name>
<proteinExistence type="predicted"/>
<reference evidence="1" key="1">
    <citation type="submission" date="2022-04" db="EMBL/GenBank/DDBJ databases">
        <authorList>
            <person name="Ren T."/>
        </authorList>
    </citation>
    <scope>NUCLEOTIDE SEQUENCE</scope>
    <source>
        <strain evidence="1">F63249</strain>
    </source>
</reference>